<sequence>MIYTFMRMCVDLDGFNCHKWQPICAYRLKVKNYGEINLLCKLVSSTYMYV</sequence>
<dbReference type="EMBL" id="MZ727584">
    <property type="protein sequence ID" value="UBO76520.1"/>
    <property type="molecule type" value="Genomic_DNA"/>
</dbReference>
<reference evidence="3" key="3">
    <citation type="submission" date="2020-03" db="EMBL/GenBank/DDBJ databases">
        <title>Whole genome sequence of Oryctes rhinoceros Nudivirus isolated in Riau Province, Indonesia.</title>
        <authorList>
            <person name="Kurnia Y.W."/>
            <person name="Tanjung Z.A."/>
            <person name="Utomo C."/>
            <person name="Naim M."/>
            <person name="Situmorang E.C."/>
            <person name="Liwang T."/>
        </authorList>
    </citation>
    <scope>NUCLEOTIDE SEQUENCE</scope>
    <source>
        <strain evidence="3">LiboV</strain>
    </source>
</reference>
<evidence type="ECO:0000313" key="3">
    <source>
        <dbReference type="EMBL" id="QKE59573.1"/>
    </source>
</evidence>
<evidence type="ECO:0000313" key="1">
    <source>
        <dbReference type="EMBL" id="ACH96241.1"/>
    </source>
</evidence>
<accession>B7SVD2</accession>
<dbReference type="EMBL" id="MN623374">
    <property type="protein sequence ID" value="QHG11343.1"/>
    <property type="molecule type" value="Genomic_DNA"/>
</dbReference>
<protein>
    <submittedName>
        <fullName evidence="2">Uncharacterized protein</fullName>
    </submittedName>
</protein>
<reference evidence="2" key="2">
    <citation type="journal article" date="2020" name="J. ISSAAS">
        <title>Complete genome sequence of Oryctes rhinoceros Nudivirus isolated from Coconut Rhinoceros Beetle in the Solomon Islands.</title>
        <authorList>
            <person name="Etebari K."/>
            <person name="Filipovic I."/>
            <person name="Rasic G."/>
            <person name="Devine G.J."/>
            <person name="Tsatsia H."/>
            <person name="Furlong M.J."/>
        </authorList>
    </citation>
    <scope>NUCLEOTIDE SEQUENCE</scope>
    <source>
        <strain evidence="2">Solomon Islands</strain>
    </source>
</reference>
<dbReference type="RefSeq" id="YP_002321422.1">
    <property type="nucleotide sequence ID" value="NC_011588.1"/>
</dbReference>
<dbReference type="EMBL" id="EU747721">
    <property type="protein sequence ID" value="ACH96241.1"/>
    <property type="molecule type" value="Genomic_DNA"/>
</dbReference>
<gene>
    <name evidence="2" type="ORF">SI_OrNV_gp111</name>
</gene>
<evidence type="ECO:0000313" key="5">
    <source>
        <dbReference type="Proteomes" id="UP000011785"/>
    </source>
</evidence>
<evidence type="ECO:0000313" key="2">
    <source>
        <dbReference type="EMBL" id="QHG11343.1"/>
    </source>
</evidence>
<reference evidence="4" key="4">
    <citation type="submission" date="2021-08" db="EMBL/GenBank/DDBJ databases">
        <title>Whole genome sequence of Oryctes rhinoceros Nudivirus detected in Riau Province, Indonesia.</title>
        <authorList>
            <person name="Kurnia Y.W."/>
            <person name="Tanjung Z.A."/>
            <person name="Utomo C."/>
            <person name="Naim M."/>
            <person name="Situmorang E.C."/>
            <person name="Liwang T."/>
        </authorList>
    </citation>
    <scope>NUCLEOTIDE SEQUENCE</scope>
    <source>
        <strain evidence="4">LiboV</strain>
    </source>
</reference>
<dbReference type="EMBL" id="MT150137">
    <property type="protein sequence ID" value="QKE59573.1"/>
    <property type="molecule type" value="Genomic_DNA"/>
</dbReference>
<keyword evidence="5" id="KW-1185">Reference proteome</keyword>
<accession>A0A6B9QVF4</accession>
<organism evidence="2">
    <name type="scientific">Oryctes rhinoceros nudivirus</name>
    <dbReference type="NCBI Taxonomy" id="92521"/>
    <lineage>
        <taxon>Viruses</taxon>
        <taxon>Viruses incertae sedis</taxon>
        <taxon>Naldaviricetes</taxon>
        <taxon>Lefavirales</taxon>
        <taxon>Nudiviridae</taxon>
        <taxon>Alphanudivirus</taxon>
        <taxon>Alphanudivirus oryrhinocerotis</taxon>
    </lineage>
</organism>
<dbReference type="Proteomes" id="UP000011785">
    <property type="component" value="Segment"/>
</dbReference>
<dbReference type="KEGG" id="vg:7047291"/>
<reference evidence="1 5" key="1">
    <citation type="journal article" date="2008" name="J. Virol. Methods">
        <title>Sequencing of the large dsDNA genome of Oryctes rhinoceros nudivirus using multiple displacement amplification of nanogram amounts of virus DNA.</title>
        <authorList>
            <person name="Wang Y."/>
            <person name="Kleespies R.G."/>
            <person name="Ramle M.B."/>
            <person name="Jehle J.A."/>
        </authorList>
    </citation>
    <scope>NUCLEOTIDE SEQUENCE [LARGE SCALE GENOMIC DNA]</scope>
    <source>
        <strain evidence="5">Isolate Oryctes rhinoceros/Malaysia/Ma07/2007</strain>
        <strain evidence="1">Ma07</strain>
    </source>
</reference>
<evidence type="ECO:0000313" key="4">
    <source>
        <dbReference type="EMBL" id="UBO76520.1"/>
    </source>
</evidence>
<proteinExistence type="predicted"/>
<name>A0A6B9QVF4_9VIRU</name>